<reference evidence="1 2" key="1">
    <citation type="submission" date="2019-12" db="EMBL/GenBank/DDBJ databases">
        <title>Novel species isolated from a subtropical stream in China.</title>
        <authorList>
            <person name="Lu H."/>
        </authorList>
    </citation>
    <scope>NUCLEOTIDE SEQUENCE [LARGE SCALE GENOMIC DNA]</scope>
    <source>
        <strain evidence="1 2">FT134W</strain>
    </source>
</reference>
<sequence>MAYEHGITIDAAEGKVKPLFQQLVAACEADRDNHCTVLNSSLEAGRYDSANVRLRAKAPGINKLLALTAAGGELARQAGKSVVVPHPKKHLAVGTVRAILRQANLKGRG</sequence>
<dbReference type="RefSeq" id="WP_161052016.1">
    <property type="nucleotide sequence ID" value="NZ_WWCR01000035.1"/>
</dbReference>
<gene>
    <name evidence="1" type="ORF">GTP56_24255</name>
</gene>
<dbReference type="Gene3D" id="3.30.920.30">
    <property type="entry name" value="Hypothetical protein"/>
    <property type="match status" value="1"/>
</dbReference>
<dbReference type="AlphaFoldDB" id="A0A7X4H666"/>
<name>A0A7X4H666_9BURK</name>
<protein>
    <submittedName>
        <fullName evidence="1">Uncharacterized protein</fullName>
    </submittedName>
</protein>
<evidence type="ECO:0000313" key="1">
    <source>
        <dbReference type="EMBL" id="MYM75289.1"/>
    </source>
</evidence>
<accession>A0A7X4H666</accession>
<evidence type="ECO:0000313" key="2">
    <source>
        <dbReference type="Proteomes" id="UP000469734"/>
    </source>
</evidence>
<dbReference type="InterPro" id="IPR038570">
    <property type="entry name" value="HicA_sf"/>
</dbReference>
<comment type="caution">
    <text evidence="1">The sequence shown here is derived from an EMBL/GenBank/DDBJ whole genome shotgun (WGS) entry which is preliminary data.</text>
</comment>
<organism evidence="1 2">
    <name type="scientific">Duganella margarita</name>
    <dbReference type="NCBI Taxonomy" id="2692170"/>
    <lineage>
        <taxon>Bacteria</taxon>
        <taxon>Pseudomonadati</taxon>
        <taxon>Pseudomonadota</taxon>
        <taxon>Betaproteobacteria</taxon>
        <taxon>Burkholderiales</taxon>
        <taxon>Oxalobacteraceae</taxon>
        <taxon>Telluria group</taxon>
        <taxon>Duganella</taxon>
    </lineage>
</organism>
<proteinExistence type="predicted"/>
<dbReference type="EMBL" id="WWCR01000035">
    <property type="protein sequence ID" value="MYM75289.1"/>
    <property type="molecule type" value="Genomic_DNA"/>
</dbReference>
<dbReference type="Proteomes" id="UP000469734">
    <property type="component" value="Unassembled WGS sequence"/>
</dbReference>